<organism evidence="2 3">
    <name type="scientific">Candidatus Filomicrobium marinum</name>
    <dbReference type="NCBI Taxonomy" id="1608628"/>
    <lineage>
        <taxon>Bacteria</taxon>
        <taxon>Pseudomonadati</taxon>
        <taxon>Pseudomonadota</taxon>
        <taxon>Alphaproteobacteria</taxon>
        <taxon>Hyphomicrobiales</taxon>
        <taxon>Hyphomicrobiaceae</taxon>
        <taxon>Filomicrobium</taxon>
    </lineage>
</organism>
<dbReference type="InterPro" id="IPR030995">
    <property type="entry name" value="SoxZ"/>
</dbReference>
<dbReference type="EMBL" id="LN829119">
    <property type="protein sequence ID" value="CPR21388.1"/>
    <property type="molecule type" value="Genomic_DNA"/>
</dbReference>
<gene>
    <name evidence="2" type="primary">soxZ</name>
    <name evidence="2" type="ORF">YBN1229_v1_3027</name>
</gene>
<dbReference type="OrthoDB" id="9795530at2"/>
<feature type="domain" description="Sulphur oxidation protein SoxZ" evidence="1">
    <location>
        <begin position="13"/>
        <end position="104"/>
    </location>
</feature>
<name>A0A0D6JHX9_9HYPH</name>
<dbReference type="RefSeq" id="WP_046478649.1">
    <property type="nucleotide sequence ID" value="NZ_LN829118.1"/>
</dbReference>
<reference evidence="3" key="1">
    <citation type="submission" date="2015-02" db="EMBL/GenBank/DDBJ databases">
        <authorList>
            <person name="Chooi Y.-H."/>
        </authorList>
    </citation>
    <scope>NUCLEOTIDE SEQUENCE [LARGE SCALE GENOMIC DNA]</scope>
    <source>
        <strain evidence="3">strain Y</strain>
    </source>
</reference>
<dbReference type="Gene3D" id="2.60.40.10">
    <property type="entry name" value="Immunoglobulins"/>
    <property type="match status" value="1"/>
</dbReference>
<evidence type="ECO:0000313" key="3">
    <source>
        <dbReference type="Proteomes" id="UP000033187"/>
    </source>
</evidence>
<dbReference type="SUPFAM" id="SSF81296">
    <property type="entry name" value="E set domains"/>
    <property type="match status" value="1"/>
</dbReference>
<accession>A0A0D6JHX9</accession>
<dbReference type="Proteomes" id="UP000033187">
    <property type="component" value="Chromosome 1"/>
</dbReference>
<dbReference type="AlphaFoldDB" id="A0A0D6JHX9"/>
<dbReference type="Pfam" id="PF08770">
    <property type="entry name" value="SoxZ"/>
    <property type="match status" value="1"/>
</dbReference>
<dbReference type="NCBIfam" id="TIGR04490">
    <property type="entry name" value="SoxZ_true"/>
    <property type="match status" value="1"/>
</dbReference>
<evidence type="ECO:0000313" key="2">
    <source>
        <dbReference type="EMBL" id="CPR21388.1"/>
    </source>
</evidence>
<dbReference type="InterPro" id="IPR014880">
    <property type="entry name" value="SoxZ_dom"/>
</dbReference>
<dbReference type="KEGG" id="fiy:BN1229_v1_3027"/>
<evidence type="ECO:0000259" key="1">
    <source>
        <dbReference type="Pfam" id="PF08770"/>
    </source>
</evidence>
<protein>
    <submittedName>
        <fullName evidence="2">Sulfur oxidation protein SoxZ</fullName>
    </submittedName>
</protein>
<dbReference type="InterPro" id="IPR013783">
    <property type="entry name" value="Ig-like_fold"/>
</dbReference>
<dbReference type="InterPro" id="IPR014756">
    <property type="entry name" value="Ig_E-set"/>
</dbReference>
<dbReference type="KEGG" id="fil:BN1229_v1_2890"/>
<keyword evidence="3" id="KW-1185">Reference proteome</keyword>
<proteinExistence type="predicted"/>
<sequence length="109" mass="11764">MSNNKPRAKISPANPKVGDVIEVKTLVSHVMETGLRKDKNGQVIPRNIIHSFKATFEGEPVFSGDLYPGISANPYIAFHMKVTKPGALELTWVDDAGETLSTTVSVTVG</sequence>